<evidence type="ECO:0000259" key="7">
    <source>
        <dbReference type="Pfam" id="PF00155"/>
    </source>
</evidence>
<evidence type="ECO:0000256" key="6">
    <source>
        <dbReference type="ARBA" id="ARBA00022898"/>
    </source>
</evidence>
<geneLocation type="mitochondrion" evidence="8"/>
<keyword evidence="6" id="KW-0663">Pyridoxal phosphate</keyword>
<dbReference type="PANTHER" id="PTHR42790">
    <property type="entry name" value="AMINOTRANSFERASE"/>
    <property type="match status" value="1"/>
</dbReference>
<dbReference type="CDD" id="cd00609">
    <property type="entry name" value="AAT_like"/>
    <property type="match status" value="1"/>
</dbReference>
<dbReference type="SUPFAM" id="SSF53383">
    <property type="entry name" value="PLP-dependent transferases"/>
    <property type="match status" value="1"/>
</dbReference>
<keyword evidence="8" id="KW-0496">Mitochondrion</keyword>
<dbReference type="Gene3D" id="3.40.640.10">
    <property type="entry name" value="Type I PLP-dependent aspartate aminotransferase-like (Major domain)"/>
    <property type="match status" value="1"/>
</dbReference>
<dbReference type="FunFam" id="3.90.1150.10:FF:000166">
    <property type="entry name" value="Kynurenine/alpha-aminoadipate aminotransferase, mitochondrial"/>
    <property type="match status" value="1"/>
</dbReference>
<dbReference type="InterPro" id="IPR015424">
    <property type="entry name" value="PyrdxlP-dep_Trfase"/>
</dbReference>
<comment type="similarity">
    <text evidence="2">Belongs to the class-I pyridoxal-phosphate-dependent aminotransferase family.</text>
</comment>
<dbReference type="InterPro" id="IPR050859">
    <property type="entry name" value="Class-I_PLP-dep_aminotransf"/>
</dbReference>
<evidence type="ECO:0000256" key="5">
    <source>
        <dbReference type="ARBA" id="ARBA00022679"/>
    </source>
</evidence>
<feature type="domain" description="Aminotransferase class I/classII large" evidence="7">
    <location>
        <begin position="156"/>
        <end position="466"/>
    </location>
</feature>
<dbReference type="EMBL" id="OVEO01000014">
    <property type="protein sequence ID" value="SPR00297.1"/>
    <property type="molecule type" value="Genomic_DNA"/>
</dbReference>
<evidence type="ECO:0000313" key="8">
    <source>
        <dbReference type="EMBL" id="SPR00297.1"/>
    </source>
</evidence>
<proteinExistence type="inferred from homology"/>
<evidence type="ECO:0000256" key="3">
    <source>
        <dbReference type="ARBA" id="ARBA00011738"/>
    </source>
</evidence>
<reference evidence="8 9" key="1">
    <citation type="submission" date="2018-03" db="EMBL/GenBank/DDBJ databases">
        <authorList>
            <person name="Fogelqvist J."/>
        </authorList>
    </citation>
    <scope>NUCLEOTIDE SEQUENCE [LARGE SCALE GENOMIC DNA]</scope>
</reference>
<keyword evidence="4" id="KW-0032">Aminotransferase</keyword>
<accession>A0A3P3YJB9</accession>
<evidence type="ECO:0000256" key="2">
    <source>
        <dbReference type="ARBA" id="ARBA00007441"/>
    </source>
</evidence>
<evidence type="ECO:0000313" key="9">
    <source>
        <dbReference type="Proteomes" id="UP000290189"/>
    </source>
</evidence>
<dbReference type="GO" id="GO:0030170">
    <property type="term" value="F:pyridoxal phosphate binding"/>
    <property type="evidence" value="ECO:0007669"/>
    <property type="project" value="InterPro"/>
</dbReference>
<dbReference type="AlphaFoldDB" id="A0A3P3YJB9"/>
<dbReference type="FunFam" id="3.40.640.10:FF:000053">
    <property type="entry name" value="Aminotransferase, class I"/>
    <property type="match status" value="1"/>
</dbReference>
<evidence type="ECO:0000256" key="4">
    <source>
        <dbReference type="ARBA" id="ARBA00022576"/>
    </source>
</evidence>
<gene>
    <name evidence="8" type="ORF">PLBR_LOCUS7512</name>
</gene>
<protein>
    <recommendedName>
        <fullName evidence="7">Aminotransferase class I/classII large domain-containing protein</fullName>
    </recommendedName>
</protein>
<sequence>MFYPAAASRRRSRGRAEPFSVVRFRSIGNDDGLAESKPRTTQHHLGGRAGRCVCTPAPMDYAKRLTRVSRQRQPSAIRRLMPYMSEPGMISLGGGLPNASLFPFTGVSVRLADTTLDLSPGQVADALQYSATPGLPSLLGWLRRLQADRHGVAVDADDGAARSICVTGGSQEAFSKAVEMLVEPTGAILVDDPCYSGVLAFLRPYGCQIVGVRTDHDGVDPDDLDRQLSSWAGPRPKPGVLYTNPTASNPTGATLSVARRHALYDVAEAHDLIILEDDPYYFLHPDQDALPSLLSLDRSNRVIRFDSFSKVLSSGLRVGFATGPSPLIERMNLHTQASNLHTSGLSQALVAALFDHWGLAGFRAHLARCARFYTSQRDALLAAADRHLAGLADWSAPQAGMFLWIRVRRDGIDDTRDLIERKALSAKVLFVPGQAFSAAADRPSAHLRASYSTASPADMDLAMRRLADLIRDE</sequence>
<dbReference type="GO" id="GO:0008483">
    <property type="term" value="F:transaminase activity"/>
    <property type="evidence" value="ECO:0007669"/>
    <property type="project" value="UniProtKB-KW"/>
</dbReference>
<comment type="cofactor">
    <cofactor evidence="1">
        <name>pyridoxal 5'-phosphate</name>
        <dbReference type="ChEBI" id="CHEBI:597326"/>
    </cofactor>
</comment>
<organism evidence="8 9">
    <name type="scientific">Plasmodiophora brassicae</name>
    <name type="common">Clubroot disease agent</name>
    <dbReference type="NCBI Taxonomy" id="37360"/>
    <lineage>
        <taxon>Eukaryota</taxon>
        <taxon>Sar</taxon>
        <taxon>Rhizaria</taxon>
        <taxon>Endomyxa</taxon>
        <taxon>Phytomyxea</taxon>
        <taxon>Plasmodiophorida</taxon>
        <taxon>Plasmodiophoridae</taxon>
        <taxon>Plasmodiophora</taxon>
    </lineage>
</organism>
<dbReference type="Pfam" id="PF00155">
    <property type="entry name" value="Aminotran_1_2"/>
    <property type="match status" value="1"/>
</dbReference>
<comment type="subunit">
    <text evidence="3">Homodimer.</text>
</comment>
<evidence type="ECO:0000256" key="1">
    <source>
        <dbReference type="ARBA" id="ARBA00001933"/>
    </source>
</evidence>
<keyword evidence="5" id="KW-0808">Transferase</keyword>
<dbReference type="GO" id="GO:1901605">
    <property type="term" value="P:alpha-amino acid metabolic process"/>
    <property type="evidence" value="ECO:0007669"/>
    <property type="project" value="TreeGrafter"/>
</dbReference>
<dbReference type="InterPro" id="IPR015421">
    <property type="entry name" value="PyrdxlP-dep_Trfase_major"/>
</dbReference>
<dbReference type="Proteomes" id="UP000290189">
    <property type="component" value="Unassembled WGS sequence"/>
</dbReference>
<dbReference type="PANTHER" id="PTHR42790:SF19">
    <property type="entry name" value="KYNURENINE_ALPHA-AMINOADIPATE AMINOTRANSFERASE, MITOCHONDRIAL"/>
    <property type="match status" value="1"/>
</dbReference>
<dbReference type="InterPro" id="IPR004839">
    <property type="entry name" value="Aminotransferase_I/II_large"/>
</dbReference>
<name>A0A3P3YJB9_PLABS</name>